<gene>
    <name evidence="1" type="ORF">L6164_028728</name>
</gene>
<keyword evidence="2" id="KW-1185">Reference proteome</keyword>
<evidence type="ECO:0000313" key="2">
    <source>
        <dbReference type="Proteomes" id="UP000828941"/>
    </source>
</evidence>
<evidence type="ECO:0000313" key="1">
    <source>
        <dbReference type="EMBL" id="KAI4305357.1"/>
    </source>
</evidence>
<comment type="caution">
    <text evidence="1">The sequence shown here is derived from an EMBL/GenBank/DDBJ whole genome shotgun (WGS) entry which is preliminary data.</text>
</comment>
<protein>
    <submittedName>
        <fullName evidence="1">Uncharacterized protein</fullName>
    </submittedName>
</protein>
<organism evidence="1 2">
    <name type="scientific">Bauhinia variegata</name>
    <name type="common">Purple orchid tree</name>
    <name type="synonym">Phanera variegata</name>
    <dbReference type="NCBI Taxonomy" id="167791"/>
    <lineage>
        <taxon>Eukaryota</taxon>
        <taxon>Viridiplantae</taxon>
        <taxon>Streptophyta</taxon>
        <taxon>Embryophyta</taxon>
        <taxon>Tracheophyta</taxon>
        <taxon>Spermatophyta</taxon>
        <taxon>Magnoliopsida</taxon>
        <taxon>eudicotyledons</taxon>
        <taxon>Gunneridae</taxon>
        <taxon>Pentapetalae</taxon>
        <taxon>rosids</taxon>
        <taxon>fabids</taxon>
        <taxon>Fabales</taxon>
        <taxon>Fabaceae</taxon>
        <taxon>Cercidoideae</taxon>
        <taxon>Cercideae</taxon>
        <taxon>Bauhiniinae</taxon>
        <taxon>Bauhinia</taxon>
    </lineage>
</organism>
<dbReference type="Proteomes" id="UP000828941">
    <property type="component" value="Chromosome 12"/>
</dbReference>
<name>A0ACB9L6V5_BAUVA</name>
<reference evidence="1 2" key="1">
    <citation type="journal article" date="2022" name="DNA Res.">
        <title>Chromosomal-level genome assembly of the orchid tree Bauhinia variegata (Leguminosae; Cercidoideae) supports the allotetraploid origin hypothesis of Bauhinia.</title>
        <authorList>
            <person name="Zhong Y."/>
            <person name="Chen Y."/>
            <person name="Zheng D."/>
            <person name="Pang J."/>
            <person name="Liu Y."/>
            <person name="Luo S."/>
            <person name="Meng S."/>
            <person name="Qian L."/>
            <person name="Wei D."/>
            <person name="Dai S."/>
            <person name="Zhou R."/>
        </authorList>
    </citation>
    <scope>NUCLEOTIDE SEQUENCE [LARGE SCALE GENOMIC DNA]</scope>
    <source>
        <strain evidence="1">BV-YZ2020</strain>
    </source>
</reference>
<accession>A0ACB9L6V5</accession>
<dbReference type="EMBL" id="CM039437">
    <property type="protein sequence ID" value="KAI4305357.1"/>
    <property type="molecule type" value="Genomic_DNA"/>
</dbReference>
<proteinExistence type="predicted"/>
<sequence length="297" mass="33815">MLNDEGVRSVRDSLYHFSERWYDITACPLGIRVCEGQYGERFFTWNLYYSYRCGISLPFTDFEMRVMDTLQVAPTQLHPNAWATLHAFQGICESFGRLMRFDVFFYFYFLKNPRKNEVGYLYFTAKRGKSLILPIEEFAKQFKRWFFWVTELPSGHSFFVNEEGKPRFSLLWPPPSSDSEPSTGKSVPDVAGGALEDTQSAKPYGPNTIAPPEDCSGAGPSHEGCPIPPLSEKFLPVDPIVLLEEFRHMRSSSMLCELRATFHHCFGIVQVLNDQLKAEEILVIDSDGLCAAEENAA</sequence>